<dbReference type="EMBL" id="NRQW01000701">
    <property type="protein sequence ID" value="PLZ82063.1"/>
    <property type="molecule type" value="Genomic_DNA"/>
</dbReference>
<dbReference type="Pfam" id="PF02669">
    <property type="entry name" value="KdpC"/>
    <property type="match status" value="1"/>
</dbReference>
<dbReference type="RefSeq" id="WP_016866529.1">
    <property type="nucleotide sequence ID" value="NZ_CAWNVR010000124.1"/>
</dbReference>
<keyword evidence="2 11" id="KW-1003">Cell membrane</keyword>
<comment type="caution">
    <text evidence="12">The sequence shown here is derived from an EMBL/GenBank/DDBJ whole genome shotgun (WGS) entry which is preliminary data.</text>
</comment>
<evidence type="ECO:0000256" key="10">
    <source>
        <dbReference type="ARBA" id="ARBA00023136"/>
    </source>
</evidence>
<keyword evidence="9 11" id="KW-0406">Ion transport</keyword>
<comment type="subunit">
    <text evidence="11">The system is composed of three essential subunits: KdpA, KdpB and KdpC.</text>
</comment>
<keyword evidence="1 11" id="KW-0813">Transport</keyword>
<comment type="function">
    <text evidence="11">Part of the high-affinity ATP-driven potassium transport (or Kdp) system, which catalyzes the hydrolysis of ATP coupled with the electrogenic transport of potassium into the cytoplasm. This subunit acts as a catalytic chaperone that increases the ATP-binding affinity of the ATP-hydrolyzing subunit KdpB by the formation of a transient KdpB/KdpC/ATP ternary complex.</text>
</comment>
<keyword evidence="8 11" id="KW-1133">Transmembrane helix</keyword>
<feature type="transmembrane region" description="Helical" evidence="11">
    <location>
        <begin position="15"/>
        <end position="37"/>
    </location>
</feature>
<keyword evidence="7 11" id="KW-0630">Potassium</keyword>
<keyword evidence="3 11" id="KW-0633">Potassium transport</keyword>
<keyword evidence="10 11" id="KW-0472">Membrane</keyword>
<dbReference type="InterPro" id="IPR003820">
    <property type="entry name" value="KdpC"/>
</dbReference>
<evidence type="ECO:0000256" key="2">
    <source>
        <dbReference type="ARBA" id="ARBA00022475"/>
    </source>
</evidence>
<keyword evidence="6 11" id="KW-0067">ATP-binding</keyword>
<evidence type="ECO:0000256" key="11">
    <source>
        <dbReference type="HAMAP-Rule" id="MF_00276"/>
    </source>
</evidence>
<reference evidence="12 13" key="1">
    <citation type="submission" date="2017-08" db="EMBL/GenBank/DDBJ databases">
        <title>Genomes of Fischerella (Mastigocladus) sp. strains.</title>
        <authorList>
            <person name="Miller S.R."/>
        </authorList>
    </citation>
    <scope>NUCLEOTIDE SEQUENCE [LARGE SCALE GENOMIC DNA]</scope>
    <source>
        <strain evidence="12 13">CCMEE 5323</strain>
    </source>
</reference>
<comment type="similarity">
    <text evidence="11">Belongs to the KdpC family.</text>
</comment>
<evidence type="ECO:0000313" key="12">
    <source>
        <dbReference type="EMBL" id="PLZ82063.1"/>
    </source>
</evidence>
<dbReference type="GO" id="GO:0005524">
    <property type="term" value="F:ATP binding"/>
    <property type="evidence" value="ECO:0007669"/>
    <property type="project" value="UniProtKB-UniRule"/>
</dbReference>
<evidence type="ECO:0000256" key="7">
    <source>
        <dbReference type="ARBA" id="ARBA00022958"/>
    </source>
</evidence>
<dbReference type="NCBIfam" id="NF010607">
    <property type="entry name" value="PRK14003.1"/>
    <property type="match status" value="1"/>
</dbReference>
<gene>
    <name evidence="11 12" type="primary">kdpC</name>
    <name evidence="12" type="ORF">CEN44_28170</name>
</gene>
<comment type="subcellular location">
    <subcellularLocation>
        <location evidence="11">Cell membrane</location>
        <topology evidence="11">Single-pass membrane protein</topology>
    </subcellularLocation>
</comment>
<evidence type="ECO:0000256" key="1">
    <source>
        <dbReference type="ARBA" id="ARBA00022448"/>
    </source>
</evidence>
<dbReference type="Proteomes" id="UP000235036">
    <property type="component" value="Unassembled WGS sequence"/>
</dbReference>
<dbReference type="NCBIfam" id="TIGR00681">
    <property type="entry name" value="kdpC"/>
    <property type="match status" value="1"/>
</dbReference>
<evidence type="ECO:0000256" key="9">
    <source>
        <dbReference type="ARBA" id="ARBA00023065"/>
    </source>
</evidence>
<evidence type="ECO:0000313" key="13">
    <source>
        <dbReference type="Proteomes" id="UP000235036"/>
    </source>
</evidence>
<evidence type="ECO:0000256" key="6">
    <source>
        <dbReference type="ARBA" id="ARBA00022840"/>
    </source>
</evidence>
<sequence>MFIIREITRAIRITILLWLVTAIIYPVAVLGVGQTFFKEKADGSIMQNIQGEAIGSALIGQQFRSERYFQGRPSAVRYSQGKLGRPTGVSGGSNLAPSSPDLLNRVVEKSSELSDESIQPFADIIYTSGSGLDPHISVRTAQEQLERVARARNITREEIVPFIKQYTEGRFLGIFGEPGVNILKLNYALDLQEINRRQNLGLTP</sequence>
<dbReference type="PANTHER" id="PTHR30042">
    <property type="entry name" value="POTASSIUM-TRANSPORTING ATPASE C CHAIN"/>
    <property type="match status" value="1"/>
</dbReference>
<name>A0A2N6JUR3_FISMU</name>
<keyword evidence="5 11" id="KW-0547">Nucleotide-binding</keyword>
<dbReference type="PIRSF" id="PIRSF001296">
    <property type="entry name" value="K_ATPase_KdpC"/>
    <property type="match status" value="1"/>
</dbReference>
<keyword evidence="13" id="KW-1185">Reference proteome</keyword>
<dbReference type="AlphaFoldDB" id="A0A2N6JUR3"/>
<evidence type="ECO:0000256" key="4">
    <source>
        <dbReference type="ARBA" id="ARBA00022692"/>
    </source>
</evidence>
<dbReference type="PANTHER" id="PTHR30042:SF2">
    <property type="entry name" value="POTASSIUM-TRANSPORTING ATPASE KDPC SUBUNIT"/>
    <property type="match status" value="1"/>
</dbReference>
<evidence type="ECO:0000256" key="5">
    <source>
        <dbReference type="ARBA" id="ARBA00022741"/>
    </source>
</evidence>
<accession>A0A2N6JUR3</accession>
<dbReference type="GO" id="GO:0008556">
    <property type="term" value="F:P-type potassium transmembrane transporter activity"/>
    <property type="evidence" value="ECO:0007669"/>
    <property type="project" value="InterPro"/>
</dbReference>
<evidence type="ECO:0000256" key="3">
    <source>
        <dbReference type="ARBA" id="ARBA00022538"/>
    </source>
</evidence>
<proteinExistence type="inferred from homology"/>
<keyword evidence="4 11" id="KW-0812">Transmembrane</keyword>
<organism evidence="12 13">
    <name type="scientific">Fischerella muscicola CCMEE 5323</name>
    <dbReference type="NCBI Taxonomy" id="2019572"/>
    <lineage>
        <taxon>Bacteria</taxon>
        <taxon>Bacillati</taxon>
        <taxon>Cyanobacteriota</taxon>
        <taxon>Cyanophyceae</taxon>
        <taxon>Nostocales</taxon>
        <taxon>Hapalosiphonaceae</taxon>
        <taxon>Fischerella</taxon>
    </lineage>
</organism>
<protein>
    <recommendedName>
        <fullName evidence="11">Potassium-transporting ATPase KdpC subunit</fullName>
    </recommendedName>
    <alternativeName>
        <fullName evidence="11">ATP phosphohydrolase [potassium-transporting] C chain</fullName>
    </alternativeName>
    <alternativeName>
        <fullName evidence="11">Potassium-binding and translocating subunit C</fullName>
    </alternativeName>
    <alternativeName>
        <fullName evidence="11">Potassium-translocating ATPase C chain</fullName>
    </alternativeName>
</protein>
<evidence type="ECO:0000256" key="8">
    <source>
        <dbReference type="ARBA" id="ARBA00022989"/>
    </source>
</evidence>
<dbReference type="GO" id="GO:0005886">
    <property type="term" value="C:plasma membrane"/>
    <property type="evidence" value="ECO:0007669"/>
    <property type="project" value="UniProtKB-SubCell"/>
</dbReference>
<dbReference type="HAMAP" id="MF_00276">
    <property type="entry name" value="KdpC"/>
    <property type="match status" value="1"/>
</dbReference>